<dbReference type="Gene3D" id="3.90.550.10">
    <property type="entry name" value="Spore Coat Polysaccharide Biosynthesis Protein SpsA, Chain A"/>
    <property type="match status" value="1"/>
</dbReference>
<keyword evidence="2" id="KW-1133">Transmembrane helix</keyword>
<dbReference type="AlphaFoldDB" id="A0A8J2V2G2"/>
<protein>
    <recommendedName>
        <fullName evidence="3">Glycosyltransferase 2-like domain-containing protein</fullName>
    </recommendedName>
</protein>
<evidence type="ECO:0000313" key="5">
    <source>
        <dbReference type="Proteomes" id="UP000613582"/>
    </source>
</evidence>
<proteinExistence type="predicted"/>
<dbReference type="SUPFAM" id="SSF53448">
    <property type="entry name" value="Nucleotide-diphospho-sugar transferases"/>
    <property type="match status" value="1"/>
</dbReference>
<name>A0A8J2V2G2_9PROT</name>
<feature type="transmembrane region" description="Helical" evidence="2">
    <location>
        <begin position="288"/>
        <end position="310"/>
    </location>
</feature>
<organism evidence="4 5">
    <name type="scientific">Aquisalinus flavus</name>
    <dbReference type="NCBI Taxonomy" id="1526572"/>
    <lineage>
        <taxon>Bacteria</taxon>
        <taxon>Pseudomonadati</taxon>
        <taxon>Pseudomonadota</taxon>
        <taxon>Alphaproteobacteria</taxon>
        <taxon>Parvularculales</taxon>
        <taxon>Parvularculaceae</taxon>
        <taxon>Aquisalinus</taxon>
    </lineage>
</organism>
<keyword evidence="5" id="KW-1185">Reference proteome</keyword>
<feature type="domain" description="Glycosyltransferase 2-like" evidence="3">
    <location>
        <begin position="29"/>
        <end position="210"/>
    </location>
</feature>
<dbReference type="PANTHER" id="PTHR43179:SF7">
    <property type="entry name" value="RHAMNOSYLTRANSFERASE WBBL"/>
    <property type="match status" value="1"/>
</dbReference>
<gene>
    <name evidence="4" type="ORF">GCM10011342_29590</name>
</gene>
<reference evidence="4" key="1">
    <citation type="journal article" date="2014" name="Int. J. Syst. Evol. Microbiol.">
        <title>Complete genome sequence of Corynebacterium casei LMG S-19264T (=DSM 44701T), isolated from a smear-ripened cheese.</title>
        <authorList>
            <consortium name="US DOE Joint Genome Institute (JGI-PGF)"/>
            <person name="Walter F."/>
            <person name="Albersmeier A."/>
            <person name="Kalinowski J."/>
            <person name="Ruckert C."/>
        </authorList>
    </citation>
    <scope>NUCLEOTIDE SEQUENCE</scope>
    <source>
        <strain evidence="4">CGMCC 1.12921</strain>
    </source>
</reference>
<keyword evidence="2" id="KW-0472">Membrane</keyword>
<dbReference type="InterPro" id="IPR029044">
    <property type="entry name" value="Nucleotide-diphossugar_trans"/>
</dbReference>
<dbReference type="EMBL" id="BMGH01000002">
    <property type="protein sequence ID" value="GGD18949.1"/>
    <property type="molecule type" value="Genomic_DNA"/>
</dbReference>
<evidence type="ECO:0000313" key="4">
    <source>
        <dbReference type="EMBL" id="GGD18949.1"/>
    </source>
</evidence>
<dbReference type="InterPro" id="IPR001173">
    <property type="entry name" value="Glyco_trans_2-like"/>
</dbReference>
<reference evidence="4" key="2">
    <citation type="submission" date="2020-09" db="EMBL/GenBank/DDBJ databases">
        <authorList>
            <person name="Sun Q."/>
            <person name="Zhou Y."/>
        </authorList>
    </citation>
    <scope>NUCLEOTIDE SEQUENCE</scope>
    <source>
        <strain evidence="4">CGMCC 1.12921</strain>
    </source>
</reference>
<evidence type="ECO:0000259" key="3">
    <source>
        <dbReference type="Pfam" id="PF00535"/>
    </source>
</evidence>
<keyword evidence="2" id="KW-0812">Transmembrane</keyword>
<evidence type="ECO:0000256" key="1">
    <source>
        <dbReference type="SAM" id="MobiDB-lite"/>
    </source>
</evidence>
<feature type="region of interest" description="Disordered" evidence="1">
    <location>
        <begin position="1"/>
        <end position="22"/>
    </location>
</feature>
<accession>A0A8J2V2G2</accession>
<evidence type="ECO:0000256" key="2">
    <source>
        <dbReference type="SAM" id="Phobius"/>
    </source>
</evidence>
<sequence length="340" mass="38205">MKQGTNMSDLEHDSGMQAASTPHGDASVSVIIVSFWTGPLLMRSAMSALRQPHVREVIVVDNGNWADEMDRLRELADYSEKLIIISGHGNIGYAAGCNKGAANATGEYIFILNPDAILPDEAVGDMLAESARLDGGWMLGAKLINPDGTEQAGSRRSTLTPWRAFVEMTKLYNFAPRHPYFRRFNYHKEPCPGQLTEVPVISGACMLMKRETYFSIDGMDANYFLHVEDVDFCLRLARAGGKIYFTPKVDILHFKSSSRESRIRVELRKAKSMVRYFFTHFRDPYPSVFLYVVSALIWLGFAMRTVMIMIRRMLALVGLKQSGPDTVRRGYAAARNRARS</sequence>
<dbReference type="Pfam" id="PF00535">
    <property type="entry name" value="Glycos_transf_2"/>
    <property type="match status" value="1"/>
</dbReference>
<comment type="caution">
    <text evidence="4">The sequence shown here is derived from an EMBL/GenBank/DDBJ whole genome shotgun (WGS) entry which is preliminary data.</text>
</comment>
<dbReference type="Proteomes" id="UP000613582">
    <property type="component" value="Unassembled WGS sequence"/>
</dbReference>
<dbReference type="PANTHER" id="PTHR43179">
    <property type="entry name" value="RHAMNOSYLTRANSFERASE WBBL"/>
    <property type="match status" value="1"/>
</dbReference>